<comment type="caution">
    <text evidence="4">The sequence shown here is derived from an EMBL/GenBank/DDBJ whole genome shotgun (WGS) entry which is preliminary data.</text>
</comment>
<gene>
    <name evidence="4" type="ORF">RRG08_063555</name>
</gene>
<dbReference type="InterPro" id="IPR036396">
    <property type="entry name" value="Cyt_P450_sf"/>
</dbReference>
<evidence type="ECO:0000256" key="1">
    <source>
        <dbReference type="ARBA" id="ARBA00010617"/>
    </source>
</evidence>
<evidence type="ECO:0000256" key="2">
    <source>
        <dbReference type="ARBA" id="ARBA00022723"/>
    </source>
</evidence>
<organism evidence="4 5">
    <name type="scientific">Elysia crispata</name>
    <name type="common">lettuce slug</name>
    <dbReference type="NCBI Taxonomy" id="231223"/>
    <lineage>
        <taxon>Eukaryota</taxon>
        <taxon>Metazoa</taxon>
        <taxon>Spiralia</taxon>
        <taxon>Lophotrochozoa</taxon>
        <taxon>Mollusca</taxon>
        <taxon>Gastropoda</taxon>
        <taxon>Heterobranchia</taxon>
        <taxon>Euthyneura</taxon>
        <taxon>Panpulmonata</taxon>
        <taxon>Sacoglossa</taxon>
        <taxon>Placobranchoidea</taxon>
        <taxon>Plakobranchidae</taxon>
        <taxon>Elysia</taxon>
    </lineage>
</organism>
<reference evidence="4" key="1">
    <citation type="journal article" date="2023" name="G3 (Bethesda)">
        <title>A reference genome for the long-term kleptoplast-retaining sea slug Elysia crispata morphotype clarki.</title>
        <authorList>
            <person name="Eastman K.E."/>
            <person name="Pendleton A.L."/>
            <person name="Shaikh M.A."/>
            <person name="Suttiyut T."/>
            <person name="Ogas R."/>
            <person name="Tomko P."/>
            <person name="Gavelis G."/>
            <person name="Widhalm J.R."/>
            <person name="Wisecaver J.H."/>
        </authorList>
    </citation>
    <scope>NUCLEOTIDE SEQUENCE</scope>
    <source>
        <strain evidence="4">ECLA1</strain>
    </source>
</reference>
<evidence type="ECO:0000256" key="3">
    <source>
        <dbReference type="ARBA" id="ARBA00023004"/>
    </source>
</evidence>
<dbReference type="GO" id="GO:0016712">
    <property type="term" value="F:oxidoreductase activity, acting on paired donors, with incorporation or reduction of molecular oxygen, reduced flavin or flavoprotein as one donor, and incorporation of one atom of oxygen"/>
    <property type="evidence" value="ECO:0007669"/>
    <property type="project" value="TreeGrafter"/>
</dbReference>
<dbReference type="PANTHER" id="PTHR24300">
    <property type="entry name" value="CYTOCHROME P450 508A4-RELATED"/>
    <property type="match status" value="1"/>
</dbReference>
<keyword evidence="5" id="KW-1185">Reference proteome</keyword>
<proteinExistence type="inferred from homology"/>
<comment type="similarity">
    <text evidence="1">Belongs to the cytochrome P450 family.</text>
</comment>
<keyword evidence="3" id="KW-0408">Iron</keyword>
<sequence length="133" mass="14981">MYFGPKLVVALNSYDTIYEAFVKNGDTFSDRPKSLLTNASDGEMNRVPCVFQVSAYLSCLSELCGRPSDVRTLTCAALTNIIGSVIVGKRFEYDDGYFTKFVDMLDEQVFLELILVFKDLTLFFLKSIMLITP</sequence>
<dbReference type="AlphaFoldDB" id="A0AAE1AJS6"/>
<dbReference type="GO" id="GO:0005506">
    <property type="term" value="F:iron ion binding"/>
    <property type="evidence" value="ECO:0007669"/>
    <property type="project" value="InterPro"/>
</dbReference>
<dbReference type="Proteomes" id="UP001283361">
    <property type="component" value="Unassembled WGS sequence"/>
</dbReference>
<dbReference type="GO" id="GO:0005737">
    <property type="term" value="C:cytoplasm"/>
    <property type="evidence" value="ECO:0007669"/>
    <property type="project" value="TreeGrafter"/>
</dbReference>
<dbReference type="Gene3D" id="1.10.630.10">
    <property type="entry name" value="Cytochrome P450"/>
    <property type="match status" value="1"/>
</dbReference>
<dbReference type="PANTHER" id="PTHR24300:SF397">
    <property type="entry name" value="CYTOCHROME P450 2U1"/>
    <property type="match status" value="1"/>
</dbReference>
<dbReference type="InterPro" id="IPR050182">
    <property type="entry name" value="Cytochrome_P450_fam2"/>
</dbReference>
<protein>
    <submittedName>
        <fullName evidence="4">Uncharacterized protein</fullName>
    </submittedName>
</protein>
<dbReference type="SUPFAM" id="SSF48264">
    <property type="entry name" value="Cytochrome P450"/>
    <property type="match status" value="1"/>
</dbReference>
<keyword evidence="2" id="KW-0479">Metal-binding</keyword>
<dbReference type="GO" id="GO:0006082">
    <property type="term" value="P:organic acid metabolic process"/>
    <property type="evidence" value="ECO:0007669"/>
    <property type="project" value="TreeGrafter"/>
</dbReference>
<dbReference type="GO" id="GO:0008395">
    <property type="term" value="F:steroid hydroxylase activity"/>
    <property type="evidence" value="ECO:0007669"/>
    <property type="project" value="TreeGrafter"/>
</dbReference>
<name>A0AAE1AJS6_9GAST</name>
<accession>A0AAE1AJS6</accession>
<dbReference type="EMBL" id="JAWDGP010001756">
    <property type="protein sequence ID" value="KAK3788511.1"/>
    <property type="molecule type" value="Genomic_DNA"/>
</dbReference>
<dbReference type="GO" id="GO:0006805">
    <property type="term" value="P:xenobiotic metabolic process"/>
    <property type="evidence" value="ECO:0007669"/>
    <property type="project" value="TreeGrafter"/>
</dbReference>
<evidence type="ECO:0000313" key="5">
    <source>
        <dbReference type="Proteomes" id="UP001283361"/>
    </source>
</evidence>
<evidence type="ECO:0000313" key="4">
    <source>
        <dbReference type="EMBL" id="KAK3788511.1"/>
    </source>
</evidence>
<dbReference type="GO" id="GO:0020037">
    <property type="term" value="F:heme binding"/>
    <property type="evidence" value="ECO:0007669"/>
    <property type="project" value="InterPro"/>
</dbReference>